<dbReference type="InterPro" id="IPR019831">
    <property type="entry name" value="Mn/Fe_SOD_N"/>
</dbReference>
<comment type="caution">
    <text evidence="9">The sequence shown here is derived from an EMBL/GenBank/DDBJ whole genome shotgun (WGS) entry which is preliminary data.</text>
</comment>
<sequence>MKLPFALPKLEYDYNELEPWISEEIMELHHKKHHTTYLDNLLREVKKLKESPENLIEWVHSSPALAFNGGGHLNHTLFWASLLPSHRGGGLLRRGPLQEAIFDTFGSLEQLIDKMKVQAANLQGSGWCWLGQNENGFFITTTPNQTALSLHQGIPLLGIDLWEHAYYLQYKNMKMKYFEAIWNVINWEEIEKRFLTQKGVS</sequence>
<dbReference type="RefSeq" id="WP_114544405.1">
    <property type="nucleotide sequence ID" value="NZ_QQBG01000017.1"/>
</dbReference>
<evidence type="ECO:0000259" key="8">
    <source>
        <dbReference type="Pfam" id="PF02777"/>
    </source>
</evidence>
<dbReference type="InterPro" id="IPR036324">
    <property type="entry name" value="Mn/Fe_SOD_N_sf"/>
</dbReference>
<dbReference type="InterPro" id="IPR019832">
    <property type="entry name" value="Mn/Fe_SOD_C"/>
</dbReference>
<evidence type="ECO:0000313" key="10">
    <source>
        <dbReference type="Proteomes" id="UP000253816"/>
    </source>
</evidence>
<protein>
    <recommendedName>
        <fullName evidence="2 6">Superoxide dismutase</fullName>
        <ecNumber evidence="2 6">1.15.1.1</ecNumber>
    </recommendedName>
</protein>
<dbReference type="FunFam" id="3.55.40.20:FF:000004">
    <property type="entry name" value="Superoxide dismutase [Fe]"/>
    <property type="match status" value="1"/>
</dbReference>
<dbReference type="Proteomes" id="UP000253816">
    <property type="component" value="Unassembled WGS sequence"/>
</dbReference>
<dbReference type="Pfam" id="PF00081">
    <property type="entry name" value="Sod_Fe_N"/>
    <property type="match status" value="1"/>
</dbReference>
<accession>A0A369KD16</accession>
<dbReference type="PANTHER" id="PTHR11404:SF6">
    <property type="entry name" value="SUPEROXIDE DISMUTASE [MN], MITOCHONDRIAL"/>
    <property type="match status" value="1"/>
</dbReference>
<dbReference type="PROSITE" id="PS00088">
    <property type="entry name" value="SOD_MN"/>
    <property type="match status" value="1"/>
</dbReference>
<evidence type="ECO:0000256" key="2">
    <source>
        <dbReference type="ARBA" id="ARBA00012682"/>
    </source>
</evidence>
<evidence type="ECO:0000256" key="3">
    <source>
        <dbReference type="ARBA" id="ARBA00022723"/>
    </source>
</evidence>
<dbReference type="PANTHER" id="PTHR11404">
    <property type="entry name" value="SUPEROXIDE DISMUTASE 2"/>
    <property type="match status" value="1"/>
</dbReference>
<feature type="binding site" evidence="5">
    <location>
        <position position="29"/>
    </location>
    <ligand>
        <name>Mn(2+)</name>
        <dbReference type="ChEBI" id="CHEBI:29035"/>
    </ligand>
</feature>
<dbReference type="InterPro" id="IPR019833">
    <property type="entry name" value="Mn/Fe_SOD_BS"/>
</dbReference>
<evidence type="ECO:0000256" key="5">
    <source>
        <dbReference type="PIRSR" id="PIRSR000349-1"/>
    </source>
</evidence>
<keyword evidence="3 5" id="KW-0479">Metal-binding</keyword>
<feature type="binding site" evidence="5">
    <location>
        <position position="160"/>
    </location>
    <ligand>
        <name>Mn(2+)</name>
        <dbReference type="ChEBI" id="CHEBI:29035"/>
    </ligand>
</feature>
<feature type="binding site" evidence="5">
    <location>
        <position position="75"/>
    </location>
    <ligand>
        <name>Mn(2+)</name>
        <dbReference type="ChEBI" id="CHEBI:29035"/>
    </ligand>
</feature>
<dbReference type="InterPro" id="IPR001189">
    <property type="entry name" value="Mn/Fe_SOD"/>
</dbReference>
<comment type="function">
    <text evidence="6">Destroys radicals which are normally produced within the cells and which are toxic to biological systems.</text>
</comment>
<evidence type="ECO:0000256" key="1">
    <source>
        <dbReference type="ARBA" id="ARBA00008714"/>
    </source>
</evidence>
<evidence type="ECO:0000256" key="4">
    <source>
        <dbReference type="ARBA" id="ARBA00023002"/>
    </source>
</evidence>
<evidence type="ECO:0000256" key="6">
    <source>
        <dbReference type="RuleBase" id="RU000414"/>
    </source>
</evidence>
<dbReference type="Gene3D" id="3.55.40.20">
    <property type="entry name" value="Iron/manganese superoxide dismutase, C-terminal domain"/>
    <property type="match status" value="1"/>
</dbReference>
<dbReference type="GO" id="GO:0030145">
    <property type="term" value="F:manganese ion binding"/>
    <property type="evidence" value="ECO:0007669"/>
    <property type="project" value="TreeGrafter"/>
</dbReference>
<keyword evidence="10" id="KW-1185">Reference proteome</keyword>
<dbReference type="PRINTS" id="PR01703">
    <property type="entry name" value="MNSODISMTASE"/>
</dbReference>
<feature type="domain" description="Manganese/iron superoxide dismutase N-terminal" evidence="7">
    <location>
        <begin position="5"/>
        <end position="82"/>
    </location>
</feature>
<organism evidence="9 10">
    <name type="scientific">Candidatus Similichlamydia laticola</name>
    <dbReference type="NCBI Taxonomy" id="2170265"/>
    <lineage>
        <taxon>Bacteria</taxon>
        <taxon>Pseudomonadati</taxon>
        <taxon>Chlamydiota</taxon>
        <taxon>Chlamydiia</taxon>
        <taxon>Parachlamydiales</taxon>
        <taxon>Candidatus Parilichlamydiaceae</taxon>
        <taxon>Candidatus Similichlamydia</taxon>
    </lineage>
</organism>
<dbReference type="EMBL" id="QQBG01000017">
    <property type="protein sequence ID" value="RDB31350.1"/>
    <property type="molecule type" value="Genomic_DNA"/>
</dbReference>
<dbReference type="Pfam" id="PF02777">
    <property type="entry name" value="Sod_Fe_C"/>
    <property type="match status" value="1"/>
</dbReference>
<feature type="domain" description="Manganese/iron superoxide dismutase C-terminal" evidence="8">
    <location>
        <begin position="95"/>
        <end position="193"/>
    </location>
</feature>
<feature type="binding site" evidence="5">
    <location>
        <position position="164"/>
    </location>
    <ligand>
        <name>Mn(2+)</name>
        <dbReference type="ChEBI" id="CHEBI:29035"/>
    </ligand>
</feature>
<proteinExistence type="inferred from homology"/>
<dbReference type="InterPro" id="IPR050265">
    <property type="entry name" value="Fe/Mn_Superoxide_Dismutase"/>
</dbReference>
<dbReference type="SUPFAM" id="SSF54719">
    <property type="entry name" value="Fe,Mn superoxide dismutase (SOD), C-terminal domain"/>
    <property type="match status" value="1"/>
</dbReference>
<dbReference type="GO" id="GO:0004784">
    <property type="term" value="F:superoxide dismutase activity"/>
    <property type="evidence" value="ECO:0007669"/>
    <property type="project" value="UniProtKB-EC"/>
</dbReference>
<dbReference type="Gene3D" id="1.10.287.990">
    <property type="entry name" value="Fe,Mn superoxide dismutase (SOD) domain"/>
    <property type="match status" value="1"/>
</dbReference>
<dbReference type="OrthoDB" id="9803125at2"/>
<comment type="catalytic activity">
    <reaction evidence="6">
        <text>2 superoxide + 2 H(+) = H2O2 + O2</text>
        <dbReference type="Rhea" id="RHEA:20696"/>
        <dbReference type="ChEBI" id="CHEBI:15378"/>
        <dbReference type="ChEBI" id="CHEBI:15379"/>
        <dbReference type="ChEBI" id="CHEBI:16240"/>
        <dbReference type="ChEBI" id="CHEBI:18421"/>
        <dbReference type="EC" id="1.15.1.1"/>
    </reaction>
</comment>
<evidence type="ECO:0000259" key="7">
    <source>
        <dbReference type="Pfam" id="PF00081"/>
    </source>
</evidence>
<comment type="similarity">
    <text evidence="1 6">Belongs to the iron/manganese superoxide dismutase family.</text>
</comment>
<dbReference type="PIRSF" id="PIRSF000349">
    <property type="entry name" value="SODismutase"/>
    <property type="match status" value="1"/>
</dbReference>
<dbReference type="EC" id="1.15.1.1" evidence="2 6"/>
<name>A0A369KD16_9BACT</name>
<gene>
    <name evidence="9" type="ORF">HAT2_00545</name>
</gene>
<reference evidence="9 10" key="1">
    <citation type="submission" date="2018-07" db="EMBL/GenBank/DDBJ databases">
        <title>Comparative genomics of the Candidatus Parilichlamydiaceae reveals evidence of convergent evolution and genome reduction in the phylum Chlamydiae.</title>
        <authorList>
            <person name="Taylor-Brown A."/>
            <person name="Polkinghorne A."/>
        </authorList>
    </citation>
    <scope>NUCLEOTIDE SEQUENCE [LARGE SCALE GENOMIC DNA]</scope>
    <source>
        <strain evidence="9 10">Hat2</strain>
    </source>
</reference>
<dbReference type="SUPFAM" id="SSF46609">
    <property type="entry name" value="Fe,Mn superoxide dismutase (SOD), N-terminal domain"/>
    <property type="match status" value="1"/>
</dbReference>
<dbReference type="AlphaFoldDB" id="A0A369KD16"/>
<keyword evidence="4 6" id="KW-0560">Oxidoreductase</keyword>
<dbReference type="InterPro" id="IPR036314">
    <property type="entry name" value="SOD_C_sf"/>
</dbReference>
<evidence type="ECO:0000313" key="9">
    <source>
        <dbReference type="EMBL" id="RDB31350.1"/>
    </source>
</evidence>